<evidence type="ECO:0000313" key="6">
    <source>
        <dbReference type="EMBL" id="CAK0802442.1"/>
    </source>
</evidence>
<dbReference type="Gene3D" id="3.40.50.300">
    <property type="entry name" value="P-loop containing nucleotide triphosphate hydrolases"/>
    <property type="match status" value="1"/>
</dbReference>
<evidence type="ECO:0000259" key="5">
    <source>
        <dbReference type="Pfam" id="PF13087"/>
    </source>
</evidence>
<keyword evidence="3" id="KW-0347">Helicase</keyword>
<protein>
    <recommendedName>
        <fullName evidence="5">DNA2/NAM7 helicase-like C-terminal domain-containing protein</fullName>
    </recommendedName>
</protein>
<evidence type="ECO:0000256" key="3">
    <source>
        <dbReference type="ARBA" id="ARBA00022806"/>
    </source>
</evidence>
<dbReference type="CDD" id="cd18808">
    <property type="entry name" value="SF1_C_Upf1"/>
    <property type="match status" value="1"/>
</dbReference>
<evidence type="ECO:0000256" key="2">
    <source>
        <dbReference type="ARBA" id="ARBA00022801"/>
    </source>
</evidence>
<dbReference type="PANTHER" id="PTHR43788">
    <property type="entry name" value="DNA2/NAM7 HELICASE FAMILY MEMBER"/>
    <property type="match status" value="1"/>
</dbReference>
<evidence type="ECO:0000256" key="4">
    <source>
        <dbReference type="ARBA" id="ARBA00022840"/>
    </source>
</evidence>
<dbReference type="InterPro" id="IPR027417">
    <property type="entry name" value="P-loop_NTPase"/>
</dbReference>
<reference evidence="6" key="1">
    <citation type="submission" date="2023-10" db="EMBL/GenBank/DDBJ databases">
        <authorList>
            <person name="Chen Y."/>
            <person name="Shah S."/>
            <person name="Dougan E. K."/>
            <person name="Thang M."/>
            <person name="Chan C."/>
        </authorList>
    </citation>
    <scope>NUCLEOTIDE SEQUENCE [LARGE SCALE GENOMIC DNA]</scope>
</reference>
<dbReference type="PANTHER" id="PTHR43788:SF8">
    <property type="entry name" value="DNA-BINDING PROTEIN SMUBP-2"/>
    <property type="match status" value="1"/>
</dbReference>
<accession>A0ABN9Q9G7</accession>
<organism evidence="6 7">
    <name type="scientific">Prorocentrum cordatum</name>
    <dbReference type="NCBI Taxonomy" id="2364126"/>
    <lineage>
        <taxon>Eukaryota</taxon>
        <taxon>Sar</taxon>
        <taxon>Alveolata</taxon>
        <taxon>Dinophyceae</taxon>
        <taxon>Prorocentrales</taxon>
        <taxon>Prorocentraceae</taxon>
        <taxon>Prorocentrum</taxon>
    </lineage>
</organism>
<sequence>MVVKLISEVQATGELGYGDIGVVAPYKGQVRTLRQMIADTIPEALENKDLEIASVDNFQGREKELIVFSAVRCNTKASVGFLNDWRRLNVMITRARRGLVVIGSAATLVCDRNWRLWLQFTETQGGCPQGTVAAAVEEAQSNLIAEFGEAGGQRRISRLFDGYDPNAEGVKKAVASIEMGGKKSKRK</sequence>
<dbReference type="Proteomes" id="UP001189429">
    <property type="component" value="Unassembled WGS sequence"/>
</dbReference>
<dbReference type="InterPro" id="IPR047187">
    <property type="entry name" value="SF1_C_Upf1"/>
</dbReference>
<evidence type="ECO:0000256" key="1">
    <source>
        <dbReference type="ARBA" id="ARBA00022741"/>
    </source>
</evidence>
<dbReference type="SUPFAM" id="SSF52540">
    <property type="entry name" value="P-loop containing nucleoside triphosphate hydrolases"/>
    <property type="match status" value="1"/>
</dbReference>
<name>A0ABN9Q9G7_9DINO</name>
<dbReference type="InterPro" id="IPR041679">
    <property type="entry name" value="DNA2/NAM7-like_C"/>
</dbReference>
<comment type="caution">
    <text evidence="6">The sequence shown here is derived from an EMBL/GenBank/DDBJ whole genome shotgun (WGS) entry which is preliminary data.</text>
</comment>
<gene>
    <name evidence="6" type="ORF">PCOR1329_LOCUS9964</name>
</gene>
<keyword evidence="4" id="KW-0067">ATP-binding</keyword>
<dbReference type="Pfam" id="PF13087">
    <property type="entry name" value="AAA_12"/>
    <property type="match status" value="1"/>
</dbReference>
<keyword evidence="1" id="KW-0547">Nucleotide-binding</keyword>
<feature type="domain" description="DNA2/NAM7 helicase-like C-terminal" evidence="5">
    <location>
        <begin position="2"/>
        <end position="105"/>
    </location>
</feature>
<dbReference type="EMBL" id="CAUYUJ010002803">
    <property type="protein sequence ID" value="CAK0802442.1"/>
    <property type="molecule type" value="Genomic_DNA"/>
</dbReference>
<feature type="non-terminal residue" evidence="6">
    <location>
        <position position="187"/>
    </location>
</feature>
<evidence type="ECO:0000313" key="7">
    <source>
        <dbReference type="Proteomes" id="UP001189429"/>
    </source>
</evidence>
<keyword evidence="2" id="KW-0378">Hydrolase</keyword>
<proteinExistence type="predicted"/>
<keyword evidence="7" id="KW-1185">Reference proteome</keyword>
<dbReference type="InterPro" id="IPR050534">
    <property type="entry name" value="Coronavir_polyprotein_1ab"/>
</dbReference>